<evidence type="ECO:0000256" key="7">
    <source>
        <dbReference type="SAM" id="Phobius"/>
    </source>
</evidence>
<evidence type="ECO:0000256" key="1">
    <source>
        <dbReference type="ARBA" id="ARBA00004477"/>
    </source>
</evidence>
<dbReference type="OMA" id="YYRCVCQ"/>
<comment type="subcellular location">
    <subcellularLocation>
        <location evidence="1">Endoplasmic reticulum membrane</location>
        <topology evidence="1">Multi-pass membrane protein</topology>
    </subcellularLocation>
</comment>
<organism evidence="8 9">
    <name type="scientific">Echeneis naucrates</name>
    <name type="common">Live sharksucker</name>
    <dbReference type="NCBI Taxonomy" id="173247"/>
    <lineage>
        <taxon>Eukaryota</taxon>
        <taxon>Metazoa</taxon>
        <taxon>Chordata</taxon>
        <taxon>Craniata</taxon>
        <taxon>Vertebrata</taxon>
        <taxon>Euteleostomi</taxon>
        <taxon>Actinopterygii</taxon>
        <taxon>Neopterygii</taxon>
        <taxon>Teleostei</taxon>
        <taxon>Neoteleostei</taxon>
        <taxon>Acanthomorphata</taxon>
        <taxon>Carangaria</taxon>
        <taxon>Carangiformes</taxon>
        <taxon>Echeneidae</taxon>
        <taxon>Echeneis</taxon>
    </lineage>
</organism>
<dbReference type="GO" id="GO:0005789">
    <property type="term" value="C:endoplasmic reticulum membrane"/>
    <property type="evidence" value="ECO:0007669"/>
    <property type="project" value="UniProtKB-SubCell"/>
</dbReference>
<protein>
    <submittedName>
        <fullName evidence="8">Uncharacterized protein</fullName>
    </submittedName>
</protein>
<keyword evidence="9" id="KW-1185">Reference proteome</keyword>
<keyword evidence="6 7" id="KW-0472">Membrane</keyword>
<dbReference type="Proteomes" id="UP000472264">
    <property type="component" value="Chromosome 10"/>
</dbReference>
<name>A0A665XFL0_ECHNA</name>
<evidence type="ECO:0000256" key="2">
    <source>
        <dbReference type="ARBA" id="ARBA00022692"/>
    </source>
</evidence>
<evidence type="ECO:0000256" key="4">
    <source>
        <dbReference type="ARBA" id="ARBA00022989"/>
    </source>
</evidence>
<keyword evidence="3" id="KW-0256">Endoplasmic reticulum</keyword>
<evidence type="ECO:0000256" key="3">
    <source>
        <dbReference type="ARBA" id="ARBA00022824"/>
    </source>
</evidence>
<proteinExistence type="predicted"/>
<evidence type="ECO:0000256" key="6">
    <source>
        <dbReference type="ARBA" id="ARBA00023136"/>
    </source>
</evidence>
<evidence type="ECO:0000313" key="8">
    <source>
        <dbReference type="Ensembl" id="ENSENLP00000054694.1"/>
    </source>
</evidence>
<reference evidence="8" key="1">
    <citation type="submission" date="2021-04" db="EMBL/GenBank/DDBJ databases">
        <authorList>
            <consortium name="Wellcome Sanger Institute Data Sharing"/>
        </authorList>
    </citation>
    <scope>NUCLEOTIDE SEQUENCE [LARGE SCALE GENOMIC DNA]</scope>
</reference>
<feature type="transmembrane region" description="Helical" evidence="7">
    <location>
        <begin position="100"/>
        <end position="118"/>
    </location>
</feature>
<dbReference type="Pfam" id="PF06775">
    <property type="entry name" value="Seipin"/>
    <property type="match status" value="1"/>
</dbReference>
<dbReference type="GO" id="GO:0140042">
    <property type="term" value="P:lipid droplet formation"/>
    <property type="evidence" value="ECO:0007669"/>
    <property type="project" value="UniProtKB-ARBA"/>
</dbReference>
<keyword evidence="4 7" id="KW-1133">Transmembrane helix</keyword>
<accession>A0A665XFL0</accession>
<feature type="transmembrane region" description="Helical" evidence="7">
    <location>
        <begin position="41"/>
        <end position="69"/>
    </location>
</feature>
<sequence>MAQESPVASQADRELSVLIGRTCLTLRELIVTMMSNARKRVLQGCVALSVILLLLWLATFLYGSFYYAYMPRAAFSTPVHYYYRCVCQRLTNTSRSFCLFYFRFLVFNHIHIYSHFFLQNRL</sequence>
<keyword evidence="5" id="KW-0443">Lipid metabolism</keyword>
<dbReference type="Ensembl" id="ENSENLT00000055985.1">
    <property type="protein sequence ID" value="ENSENLP00000054694.1"/>
    <property type="gene ID" value="ENSENLG00000022784.1"/>
</dbReference>
<evidence type="ECO:0000313" key="9">
    <source>
        <dbReference type="Proteomes" id="UP000472264"/>
    </source>
</evidence>
<dbReference type="AlphaFoldDB" id="A0A665XFL0"/>
<dbReference type="GO" id="GO:0006629">
    <property type="term" value="P:lipid metabolic process"/>
    <property type="evidence" value="ECO:0007669"/>
    <property type="project" value="UniProtKB-KW"/>
</dbReference>
<evidence type="ECO:0000256" key="5">
    <source>
        <dbReference type="ARBA" id="ARBA00023098"/>
    </source>
</evidence>
<dbReference type="InParanoid" id="A0A665XFL0"/>
<dbReference type="InterPro" id="IPR009617">
    <property type="entry name" value="Seipin"/>
</dbReference>
<reference evidence="8" key="2">
    <citation type="submission" date="2025-08" db="UniProtKB">
        <authorList>
            <consortium name="Ensembl"/>
        </authorList>
    </citation>
    <scope>IDENTIFICATION</scope>
</reference>
<reference evidence="8" key="3">
    <citation type="submission" date="2025-09" db="UniProtKB">
        <authorList>
            <consortium name="Ensembl"/>
        </authorList>
    </citation>
    <scope>IDENTIFICATION</scope>
</reference>
<keyword evidence="2 7" id="KW-0812">Transmembrane</keyword>